<dbReference type="InterPro" id="IPR009014">
    <property type="entry name" value="Transketo_C/PFOR_II"/>
</dbReference>
<feature type="domain" description="Pyruvate flavodoxin/ferredoxin oxidoreductase pyrimidine binding" evidence="3">
    <location>
        <begin position="14"/>
        <end position="233"/>
    </location>
</feature>
<reference evidence="5 6" key="1">
    <citation type="journal article" date="2016" name="Sci. Rep.">
        <title>Metabolic traits of an uncultured archaeal lineage -MSBL1- from brine pools of the Red Sea.</title>
        <authorList>
            <person name="Mwirichia R."/>
            <person name="Alam I."/>
            <person name="Rashid M."/>
            <person name="Vinu M."/>
            <person name="Ba-Alawi W."/>
            <person name="Anthony Kamau A."/>
            <person name="Kamanda Ngugi D."/>
            <person name="Goker M."/>
            <person name="Klenk H.P."/>
            <person name="Bajic V."/>
            <person name="Stingl U."/>
        </authorList>
    </citation>
    <scope>NUCLEOTIDE SEQUENCE [LARGE SCALE GENOMIC DNA]</scope>
    <source>
        <strain evidence="5">SCGC-AAA259A05</strain>
    </source>
</reference>
<name>A0A133UA95_9EURY</name>
<evidence type="ECO:0000313" key="6">
    <source>
        <dbReference type="Proteomes" id="UP000070163"/>
    </source>
</evidence>
<feature type="domain" description="Pyruvate:ferredoxin oxidoreductase core" evidence="4">
    <location>
        <begin position="264"/>
        <end position="366"/>
    </location>
</feature>
<keyword evidence="5" id="KW-0670">Pyruvate</keyword>
<dbReference type="InterPro" id="IPR033412">
    <property type="entry name" value="PFOR_II"/>
</dbReference>
<evidence type="ECO:0000256" key="2">
    <source>
        <dbReference type="ARBA" id="ARBA00023002"/>
    </source>
</evidence>
<dbReference type="SUPFAM" id="SSF52922">
    <property type="entry name" value="TK C-terminal domain-like"/>
    <property type="match status" value="1"/>
</dbReference>
<dbReference type="CDD" id="cd07034">
    <property type="entry name" value="TPP_PYR_PFOR_IOR-alpha_like"/>
    <property type="match status" value="1"/>
</dbReference>
<proteinExistence type="predicted"/>
<dbReference type="Pfam" id="PF17147">
    <property type="entry name" value="PFOR_II"/>
    <property type="match status" value="1"/>
</dbReference>
<evidence type="ECO:0000313" key="5">
    <source>
        <dbReference type="EMBL" id="KXA91096.1"/>
    </source>
</evidence>
<dbReference type="FunFam" id="3.40.50.920:FF:000010">
    <property type="entry name" value="Pyruvate ferredoxin oxidoreductase, alpha subunit"/>
    <property type="match status" value="1"/>
</dbReference>
<dbReference type="GO" id="GO:0016903">
    <property type="term" value="F:oxidoreductase activity, acting on the aldehyde or oxo group of donors"/>
    <property type="evidence" value="ECO:0007669"/>
    <property type="project" value="UniProtKB-ARBA"/>
</dbReference>
<dbReference type="PANTHER" id="PTHR32154:SF0">
    <property type="entry name" value="PYRUVATE-FLAVODOXIN OXIDOREDUCTASE-RELATED"/>
    <property type="match status" value="1"/>
</dbReference>
<dbReference type="EMBL" id="LHXJ01000021">
    <property type="protein sequence ID" value="KXA91096.1"/>
    <property type="molecule type" value="Genomic_DNA"/>
</dbReference>
<gene>
    <name evidence="5" type="ORF">AKJ57_02415</name>
</gene>
<dbReference type="Pfam" id="PF01855">
    <property type="entry name" value="POR_N"/>
    <property type="match status" value="1"/>
</dbReference>
<evidence type="ECO:0000256" key="1">
    <source>
        <dbReference type="ARBA" id="ARBA00011595"/>
    </source>
</evidence>
<dbReference type="Proteomes" id="UP000070163">
    <property type="component" value="Unassembled WGS sequence"/>
</dbReference>
<dbReference type="InterPro" id="IPR050722">
    <property type="entry name" value="Pyruvate:ferred/Flavod_OxRd"/>
</dbReference>
<comment type="caution">
    <text evidence="5">The sequence shown here is derived from an EMBL/GenBank/DDBJ whole genome shotgun (WGS) entry which is preliminary data.</text>
</comment>
<evidence type="ECO:0000259" key="4">
    <source>
        <dbReference type="Pfam" id="PF17147"/>
    </source>
</evidence>
<keyword evidence="2" id="KW-0560">Oxidoreductase</keyword>
<dbReference type="FunFam" id="3.40.50.970:FF:000012">
    <property type="entry name" value="Pyruvate:ferredoxin (Flavodoxin) oxidoreductase"/>
    <property type="match status" value="1"/>
</dbReference>
<dbReference type="GO" id="GO:0019752">
    <property type="term" value="P:carboxylic acid metabolic process"/>
    <property type="evidence" value="ECO:0007669"/>
    <property type="project" value="UniProtKB-ARBA"/>
</dbReference>
<dbReference type="SUPFAM" id="SSF52518">
    <property type="entry name" value="Thiamin diphosphate-binding fold (THDP-binding)"/>
    <property type="match status" value="1"/>
</dbReference>
<dbReference type="Gene3D" id="3.40.50.970">
    <property type="match status" value="1"/>
</dbReference>
<dbReference type="PANTHER" id="PTHR32154">
    <property type="entry name" value="PYRUVATE-FLAVODOXIN OXIDOREDUCTASE-RELATED"/>
    <property type="match status" value="1"/>
</dbReference>
<dbReference type="InterPro" id="IPR029061">
    <property type="entry name" value="THDP-binding"/>
</dbReference>
<organism evidence="5 6">
    <name type="scientific">candidate division MSBL1 archaeon SCGC-AAA259A05</name>
    <dbReference type="NCBI Taxonomy" id="1698259"/>
    <lineage>
        <taxon>Archaea</taxon>
        <taxon>Methanobacteriati</taxon>
        <taxon>Methanobacteriota</taxon>
        <taxon>candidate division MSBL1</taxon>
    </lineage>
</organism>
<dbReference type="InterPro" id="IPR002880">
    <property type="entry name" value="Pyrv_Fd/Flavodoxin_OxRdtase_N"/>
</dbReference>
<comment type="subunit">
    <text evidence="1">Heterotetramer of one alpha, one beta, one delta and one gamma chain.</text>
</comment>
<protein>
    <submittedName>
        <fullName evidence="5">Pyruvate ferredoxin oxidoreductase</fullName>
    </submittedName>
</protein>
<accession>A0A133UA95</accession>
<sequence length="407" mass="44857">MAEVMAGYDAVAEAVKSCDPDVISAYPITPQTDIVEELSQMKADGELTGEFIKVDSEFNAASTCIGASAAGARVFSATCSQGLKLMSEVLFSASGMRLPLVLAVANRSLSAPLSIWGDHTDTFAEKDGGMIQLYAEDVQEAMDNVLMAYKVAEDQKVSLPALACLDGFILTHVQEPVELFDEEKMKEFLPERDPIFTLDPSDPLTLGAYARPEHWTETRYMVHKAQMKAKDKIGEAVKDFADIFGREYGLDHGGLLETYRVEDADIILVGLGSVGGTIRYLVDEYRDSGERVGLVRPRVYRPFPVEELRKVLSDAEAIGVLEKDVSLGYQGGLAIDLKSALYSTDVRVPVLDFIVGLAGRNVSKDNIRNIIEKTKEAAKKGTHEMKFEEEETWEPLYTEILPEEVDH</sequence>
<dbReference type="GO" id="GO:0044272">
    <property type="term" value="P:sulfur compound biosynthetic process"/>
    <property type="evidence" value="ECO:0007669"/>
    <property type="project" value="UniProtKB-ARBA"/>
</dbReference>
<dbReference type="GO" id="GO:0006979">
    <property type="term" value="P:response to oxidative stress"/>
    <property type="evidence" value="ECO:0007669"/>
    <property type="project" value="TreeGrafter"/>
</dbReference>
<evidence type="ECO:0000259" key="3">
    <source>
        <dbReference type="Pfam" id="PF01855"/>
    </source>
</evidence>
<dbReference type="Gene3D" id="3.40.50.920">
    <property type="match status" value="1"/>
</dbReference>
<keyword evidence="6" id="KW-1185">Reference proteome</keyword>
<dbReference type="AlphaFoldDB" id="A0A133UA95"/>
<dbReference type="PATRIC" id="fig|1698259.3.peg.605"/>